<evidence type="ECO:0000313" key="9">
    <source>
        <dbReference type="EMBL" id="MCZ4548949.1"/>
    </source>
</evidence>
<organism evidence="9 10">
    <name type="scientific">Gordonia rubripertincta</name>
    <name type="common">Rhodococcus corallinus</name>
    <dbReference type="NCBI Taxonomy" id="36822"/>
    <lineage>
        <taxon>Bacteria</taxon>
        <taxon>Bacillati</taxon>
        <taxon>Actinomycetota</taxon>
        <taxon>Actinomycetes</taxon>
        <taxon>Mycobacteriales</taxon>
        <taxon>Gordoniaceae</taxon>
        <taxon>Gordonia</taxon>
    </lineage>
</organism>
<name>A0ABT4MQ18_GORRU</name>
<evidence type="ECO:0000313" key="10">
    <source>
        <dbReference type="Proteomes" id="UP001067235"/>
    </source>
</evidence>
<comment type="similarity">
    <text evidence="2">Belongs to the ABC-2 integral membrane protein family.</text>
</comment>
<keyword evidence="6 7" id="KW-0472">Membrane</keyword>
<keyword evidence="5 7" id="KW-1133">Transmembrane helix</keyword>
<dbReference type="Pfam" id="PF12051">
    <property type="entry name" value="DUF3533"/>
    <property type="match status" value="1"/>
</dbReference>
<keyword evidence="4 7" id="KW-0812">Transmembrane</keyword>
<evidence type="ECO:0000256" key="3">
    <source>
        <dbReference type="ARBA" id="ARBA00022475"/>
    </source>
</evidence>
<feature type="transmembrane region" description="Helical" evidence="7">
    <location>
        <begin position="415"/>
        <end position="437"/>
    </location>
</feature>
<evidence type="ECO:0000256" key="6">
    <source>
        <dbReference type="ARBA" id="ARBA00023136"/>
    </source>
</evidence>
<feature type="domain" description="DUF3533" evidence="8">
    <location>
        <begin position="45"/>
        <end position="408"/>
    </location>
</feature>
<dbReference type="EMBL" id="JAPWIE010000001">
    <property type="protein sequence ID" value="MCZ4548949.1"/>
    <property type="molecule type" value="Genomic_DNA"/>
</dbReference>
<feature type="transmembrane region" description="Helical" evidence="7">
    <location>
        <begin position="34"/>
        <end position="54"/>
    </location>
</feature>
<evidence type="ECO:0000256" key="1">
    <source>
        <dbReference type="ARBA" id="ARBA00004651"/>
    </source>
</evidence>
<protein>
    <submittedName>
        <fullName evidence="9">DUF3533 domain-containing protein</fullName>
    </submittedName>
</protein>
<keyword evidence="10" id="KW-1185">Reference proteome</keyword>
<comment type="subcellular location">
    <subcellularLocation>
        <location evidence="1">Cell membrane</location>
        <topology evidence="1">Multi-pass membrane protein</topology>
    </subcellularLocation>
</comment>
<feature type="transmembrane region" description="Helical" evidence="7">
    <location>
        <begin position="241"/>
        <end position="263"/>
    </location>
</feature>
<dbReference type="Proteomes" id="UP001067235">
    <property type="component" value="Unassembled WGS sequence"/>
</dbReference>
<proteinExistence type="inferred from homology"/>
<accession>A0ABT4MQ18</accession>
<keyword evidence="3" id="KW-1003">Cell membrane</keyword>
<reference evidence="9" key="1">
    <citation type="submission" date="2022-12" db="EMBL/GenBank/DDBJ databases">
        <authorList>
            <person name="Krivoruchko A.V."/>
            <person name="Elkin A."/>
        </authorList>
    </citation>
    <scope>NUCLEOTIDE SEQUENCE</scope>
    <source>
        <strain evidence="9">IEGM 1388</strain>
    </source>
</reference>
<evidence type="ECO:0000256" key="2">
    <source>
        <dbReference type="ARBA" id="ARBA00007783"/>
    </source>
</evidence>
<evidence type="ECO:0000259" key="8">
    <source>
        <dbReference type="Pfam" id="PF12051"/>
    </source>
</evidence>
<dbReference type="InterPro" id="IPR022703">
    <property type="entry name" value="DUF3533"/>
</dbReference>
<comment type="caution">
    <text evidence="9">The sequence shown here is derived from an EMBL/GenBank/DDBJ whole genome shotgun (WGS) entry which is preliminary data.</text>
</comment>
<dbReference type="InterPro" id="IPR051328">
    <property type="entry name" value="T7SS_ABC-Transporter"/>
</dbReference>
<feature type="transmembrane region" description="Helical" evidence="7">
    <location>
        <begin position="330"/>
        <end position="363"/>
    </location>
</feature>
<dbReference type="RefSeq" id="WP_301569439.1">
    <property type="nucleotide sequence ID" value="NZ_JAPWIE010000001.1"/>
</dbReference>
<sequence>MGDPERGETQHKHERPPGALDLGVQAALRSWKLWILPLAVVIGVMGLLGAMYMAPVVNPQEHLTDYPIVIVNDDVGAPQPGGGAEQNLGAQLIDGFTSSVEKQYPGKFDLEVVDRNTALTRLDNAQAYGAMMIPSDFSASSFAFLGSAIGNDKVPQPVIEVLTNPGVGAIANEITATFFTQAMPQLNEQFGQQLTAALTAQTDAAGVTITGAGLTAIANPIDVQVSAANPLPDNAGSGLTAFYYALLLILAGFTGTMIIQTIIDGRLGFGPIELGPVYELRRRIPISRLGTLVVKWWTVFLVALIMSALFVGICTWVGMYTPNKMALWMFGVLVITAVGVMATSIIAIFGSAGLIINLVFFVILGLPTSGGTVPLEAEAGFFRGLAVIEPLHQAFMGARSILFFDANAAAGLGDALIMFSIFLAVGLVIGPIACIFYDRKGLIRRPPEPVAAPAHAADA</sequence>
<dbReference type="PANTHER" id="PTHR43077">
    <property type="entry name" value="TRANSPORT PERMEASE YVFS-RELATED"/>
    <property type="match status" value="1"/>
</dbReference>
<dbReference type="Gene3D" id="3.40.1710.10">
    <property type="entry name" value="abc type-2 transporter like domain"/>
    <property type="match status" value="1"/>
</dbReference>
<dbReference type="PANTHER" id="PTHR43077:SF8">
    <property type="entry name" value="DOXORUBICIN RESISTANCE ABC TRANSPORTER PERMEASE PROTEIN DRRB"/>
    <property type="match status" value="1"/>
</dbReference>
<gene>
    <name evidence="9" type="ORF">O4213_03075</name>
</gene>
<evidence type="ECO:0000256" key="4">
    <source>
        <dbReference type="ARBA" id="ARBA00022692"/>
    </source>
</evidence>
<evidence type="ECO:0000256" key="5">
    <source>
        <dbReference type="ARBA" id="ARBA00022989"/>
    </source>
</evidence>
<evidence type="ECO:0000256" key="7">
    <source>
        <dbReference type="SAM" id="Phobius"/>
    </source>
</evidence>
<feature type="transmembrane region" description="Helical" evidence="7">
    <location>
        <begin position="296"/>
        <end position="318"/>
    </location>
</feature>